<evidence type="ECO:0000256" key="1">
    <source>
        <dbReference type="SAM" id="MobiDB-lite"/>
    </source>
</evidence>
<evidence type="ECO:0000259" key="2">
    <source>
        <dbReference type="Pfam" id="PF03358"/>
    </source>
</evidence>
<accession>M4ZR36</accession>
<dbReference type="InterPro" id="IPR005025">
    <property type="entry name" value="FMN_Rdtase-like_dom"/>
</dbReference>
<protein>
    <submittedName>
        <fullName evidence="3">Putative NADPH-dependent FMN reductase</fullName>
    </submittedName>
</protein>
<dbReference type="SUPFAM" id="SSF52218">
    <property type="entry name" value="Flavoproteins"/>
    <property type="match status" value="1"/>
</dbReference>
<sequence>MEIVDVLTILAPPRPLAGKPVVLMSASPNRFGGVFAQLQLGDMLRRVGAEVLSDFDVAVGFAHRHIDAEGVLIEEEARHDITRLWRRVLGRQHQHHRRGHQDRRPLPHPRLTLRPPAPQRRRPFRRPTTATRTWADVPRAGRQQPDSKNLGYEWPPPKAAR</sequence>
<reference evidence="3" key="1">
    <citation type="journal article" date="2013" name="Med. Chem. Commun.">
        <title>The muraminomicin biosynthetic gene cluster and enzymatic formation of the 2-deoxyaminoribosyl appendage.</title>
        <authorList>
            <person name="Chi X."/>
            <person name="Baba S."/>
            <person name="Tibrewal N."/>
            <person name="Funabashi M."/>
            <person name="Nonaka K."/>
            <person name="Van Lanen S.G."/>
        </authorList>
    </citation>
    <scope>NUCLEOTIDE SEQUENCE</scope>
    <source>
        <strain evidence="3">SANK 60709</strain>
    </source>
</reference>
<dbReference type="Gene3D" id="3.40.50.360">
    <property type="match status" value="1"/>
</dbReference>
<dbReference type="GO" id="GO:0016491">
    <property type="term" value="F:oxidoreductase activity"/>
    <property type="evidence" value="ECO:0007669"/>
    <property type="project" value="InterPro"/>
</dbReference>
<feature type="region of interest" description="Disordered" evidence="1">
    <location>
        <begin position="91"/>
        <end position="161"/>
    </location>
</feature>
<organism evidence="3">
    <name type="scientific">Streptosporangium amethystogenes</name>
    <dbReference type="NCBI Taxonomy" id="2002"/>
    <lineage>
        <taxon>Bacteria</taxon>
        <taxon>Bacillati</taxon>
        <taxon>Actinomycetota</taxon>
        <taxon>Actinomycetes</taxon>
        <taxon>Streptosporangiales</taxon>
        <taxon>Streptosporangiaceae</taxon>
        <taxon>Streptosporangium</taxon>
    </lineage>
</organism>
<name>M4ZR36_9ACTN</name>
<dbReference type="AlphaFoldDB" id="M4ZR36"/>
<dbReference type="EMBL" id="AB746937">
    <property type="protein sequence ID" value="BAM98991.1"/>
    <property type="molecule type" value="Genomic_DNA"/>
</dbReference>
<feature type="compositionally biased region" description="Basic residues" evidence="1">
    <location>
        <begin position="91"/>
        <end position="101"/>
    </location>
</feature>
<dbReference type="Pfam" id="PF03358">
    <property type="entry name" value="FMN_red"/>
    <property type="match status" value="1"/>
</dbReference>
<feature type="domain" description="NADPH-dependent FMN reductase-like" evidence="2">
    <location>
        <begin position="4"/>
        <end position="63"/>
    </location>
</feature>
<proteinExistence type="predicted"/>
<evidence type="ECO:0000313" key="3">
    <source>
        <dbReference type="EMBL" id="BAM98991.1"/>
    </source>
</evidence>
<dbReference type="InterPro" id="IPR029039">
    <property type="entry name" value="Flavoprotein-like_sf"/>
</dbReference>